<dbReference type="AlphaFoldDB" id="A0A9P6M7Q1"/>
<name>A0A9P6M7Q1_9FUNG</name>
<accession>A0A9P6M7Q1</accession>
<evidence type="ECO:0000313" key="2">
    <source>
        <dbReference type="EMBL" id="KAF9971252.1"/>
    </source>
</evidence>
<feature type="region of interest" description="Disordered" evidence="1">
    <location>
        <begin position="209"/>
        <end position="232"/>
    </location>
</feature>
<evidence type="ECO:0000313" key="3">
    <source>
        <dbReference type="Proteomes" id="UP000749646"/>
    </source>
</evidence>
<comment type="caution">
    <text evidence="2">The sequence shown here is derived from an EMBL/GenBank/DDBJ whole genome shotgun (WGS) entry which is preliminary data.</text>
</comment>
<reference evidence="2" key="1">
    <citation type="journal article" date="2020" name="Fungal Divers.">
        <title>Resolving the Mortierellaceae phylogeny through synthesis of multi-gene phylogenetics and phylogenomics.</title>
        <authorList>
            <person name="Vandepol N."/>
            <person name="Liber J."/>
            <person name="Desiro A."/>
            <person name="Na H."/>
            <person name="Kennedy M."/>
            <person name="Barry K."/>
            <person name="Grigoriev I.V."/>
            <person name="Miller A.N."/>
            <person name="O'Donnell K."/>
            <person name="Stajich J.E."/>
            <person name="Bonito G."/>
        </authorList>
    </citation>
    <scope>NUCLEOTIDE SEQUENCE</scope>
    <source>
        <strain evidence="2">MES-2147</strain>
    </source>
</reference>
<feature type="region of interest" description="Disordered" evidence="1">
    <location>
        <begin position="84"/>
        <end position="112"/>
    </location>
</feature>
<feature type="non-terminal residue" evidence="2">
    <location>
        <position position="365"/>
    </location>
</feature>
<dbReference type="OrthoDB" id="2287434at2759"/>
<gene>
    <name evidence="2" type="ORF">BGZ65_010542</name>
</gene>
<keyword evidence="3" id="KW-1185">Reference proteome</keyword>
<dbReference type="Proteomes" id="UP000749646">
    <property type="component" value="Unassembled WGS sequence"/>
</dbReference>
<feature type="region of interest" description="Disordered" evidence="1">
    <location>
        <begin position="161"/>
        <end position="180"/>
    </location>
</feature>
<feature type="compositionally biased region" description="Acidic residues" evidence="1">
    <location>
        <begin position="331"/>
        <end position="341"/>
    </location>
</feature>
<feature type="region of interest" description="Disordered" evidence="1">
    <location>
        <begin position="311"/>
        <end position="365"/>
    </location>
</feature>
<evidence type="ECO:0000256" key="1">
    <source>
        <dbReference type="SAM" id="MobiDB-lite"/>
    </source>
</evidence>
<feature type="compositionally biased region" description="Low complexity" evidence="1">
    <location>
        <begin position="320"/>
        <end position="330"/>
    </location>
</feature>
<proteinExistence type="predicted"/>
<feature type="compositionally biased region" description="Basic and acidic residues" evidence="1">
    <location>
        <begin position="342"/>
        <end position="355"/>
    </location>
</feature>
<dbReference type="EMBL" id="JAAAHW010004837">
    <property type="protein sequence ID" value="KAF9971252.1"/>
    <property type="molecule type" value="Genomic_DNA"/>
</dbReference>
<sequence length="365" mass="41252">MSSSGHWDRVKSIASSNNTAIVDTRSTINPGQSYGSEFNPDRPPRYSTGSSILRHSYAGSASNRESSPPQVYVSVVQNAQPLAESPRTLQSPRGHVLQSPGLDGSASAQRARRQANVQDIVARYSRINLASPSFDHSRQDQDIKMISHSGFRNNIDVQLRHEQSQEPKFSARQQQQQQQQEYLLDSQYQRMQYSPDKVMSASVEFTSSGHPRVASRRPMSQQDHHGVSGSRIPAAPLVRRGSVIQRSGRYAHDNVFSEDESIGGLEAWKLDRLPSNSKSGSYAVRLQQIRGRGQAQLQPLHRQLEQFRRDEHTEGHFEENSQQQQQQPEEYSYETEQDGFPEGEHLAFDQHRPLLPEDADEQLLQ</sequence>
<protein>
    <submittedName>
        <fullName evidence="2">Uncharacterized protein</fullName>
    </submittedName>
</protein>
<organism evidence="2 3">
    <name type="scientific">Modicella reniformis</name>
    <dbReference type="NCBI Taxonomy" id="1440133"/>
    <lineage>
        <taxon>Eukaryota</taxon>
        <taxon>Fungi</taxon>
        <taxon>Fungi incertae sedis</taxon>
        <taxon>Mucoromycota</taxon>
        <taxon>Mortierellomycotina</taxon>
        <taxon>Mortierellomycetes</taxon>
        <taxon>Mortierellales</taxon>
        <taxon>Mortierellaceae</taxon>
        <taxon>Modicella</taxon>
    </lineage>
</organism>
<feature type="compositionally biased region" description="Basic and acidic residues" evidence="1">
    <location>
        <begin position="1"/>
        <end position="11"/>
    </location>
</feature>
<feature type="compositionally biased region" description="Polar residues" evidence="1">
    <location>
        <begin position="13"/>
        <end position="36"/>
    </location>
</feature>
<feature type="region of interest" description="Disordered" evidence="1">
    <location>
        <begin position="1"/>
        <end position="51"/>
    </location>
</feature>